<name>A0A0F9SWM9_9ZZZZ</name>
<comment type="caution">
    <text evidence="1">The sequence shown here is derived from an EMBL/GenBank/DDBJ whole genome shotgun (WGS) entry which is preliminary data.</text>
</comment>
<sequence length="86" mass="9744">MVEAISTTGKVKAEAKVARHTVGDVVRARNLRVGDVVSVIDTNYKFQVVTKTFFEIIAVPIIEKQTDHRHRIQLLSFTQVVLLERL</sequence>
<evidence type="ECO:0000313" key="1">
    <source>
        <dbReference type="EMBL" id="KKN71279.1"/>
    </source>
</evidence>
<organism evidence="1">
    <name type="scientific">marine sediment metagenome</name>
    <dbReference type="NCBI Taxonomy" id="412755"/>
    <lineage>
        <taxon>unclassified sequences</taxon>
        <taxon>metagenomes</taxon>
        <taxon>ecological metagenomes</taxon>
    </lineage>
</organism>
<proteinExistence type="predicted"/>
<reference evidence="1" key="1">
    <citation type="journal article" date="2015" name="Nature">
        <title>Complex archaea that bridge the gap between prokaryotes and eukaryotes.</title>
        <authorList>
            <person name="Spang A."/>
            <person name="Saw J.H."/>
            <person name="Jorgensen S.L."/>
            <person name="Zaremba-Niedzwiedzka K."/>
            <person name="Martijn J."/>
            <person name="Lind A.E."/>
            <person name="van Eijk R."/>
            <person name="Schleper C."/>
            <person name="Guy L."/>
            <person name="Ettema T.J."/>
        </authorList>
    </citation>
    <scope>NUCLEOTIDE SEQUENCE</scope>
</reference>
<dbReference type="AlphaFoldDB" id="A0A0F9SWM9"/>
<dbReference type="EMBL" id="LAZR01000386">
    <property type="protein sequence ID" value="KKN71279.1"/>
    <property type="molecule type" value="Genomic_DNA"/>
</dbReference>
<accession>A0A0F9SWM9</accession>
<protein>
    <submittedName>
        <fullName evidence="1">Uncharacterized protein</fullName>
    </submittedName>
</protein>
<gene>
    <name evidence="1" type="ORF">LCGC14_0421890</name>
</gene>